<proteinExistence type="predicted"/>
<name>A0A074XEF1_AURPU</name>
<dbReference type="HOGENOM" id="CLU_2249578_0_0_1"/>
<reference evidence="1 2" key="1">
    <citation type="journal article" date="2014" name="BMC Genomics">
        <title>Genome sequencing of four Aureobasidium pullulans varieties: biotechnological potential, stress tolerance, and description of new species.</title>
        <authorList>
            <person name="Gostin Ar C."/>
            <person name="Ohm R.A."/>
            <person name="Kogej T."/>
            <person name="Sonjak S."/>
            <person name="Turk M."/>
            <person name="Zajc J."/>
            <person name="Zalar P."/>
            <person name="Grube M."/>
            <person name="Sun H."/>
            <person name="Han J."/>
            <person name="Sharma A."/>
            <person name="Chiniquy J."/>
            <person name="Ngan C.Y."/>
            <person name="Lipzen A."/>
            <person name="Barry K."/>
            <person name="Grigoriev I.V."/>
            <person name="Gunde-Cimerman N."/>
        </authorList>
    </citation>
    <scope>NUCLEOTIDE SEQUENCE [LARGE SCALE GENOMIC DNA]</scope>
    <source>
        <strain evidence="1 2">EXF-150</strain>
    </source>
</reference>
<gene>
    <name evidence="1" type="ORF">M438DRAFT_357589</name>
</gene>
<dbReference type="RefSeq" id="XP_029758276.1">
    <property type="nucleotide sequence ID" value="XM_029907183.1"/>
</dbReference>
<dbReference type="GeneID" id="40749489"/>
<dbReference type="EMBL" id="KL584989">
    <property type="protein sequence ID" value="KEQ82089.1"/>
    <property type="molecule type" value="Genomic_DNA"/>
</dbReference>
<dbReference type="AlphaFoldDB" id="A0A074XEF1"/>
<evidence type="ECO:0000313" key="1">
    <source>
        <dbReference type="EMBL" id="KEQ82089.1"/>
    </source>
</evidence>
<protein>
    <submittedName>
        <fullName evidence="1">Uncharacterized protein</fullName>
    </submittedName>
</protein>
<dbReference type="Proteomes" id="UP000030706">
    <property type="component" value="Unassembled WGS sequence"/>
</dbReference>
<sequence>MQLVYRSYVVLPSEEVPKKILENSKFLLYFNDYVGTLDRSYIVTYIEGLYNFINKTNRTYASKDLTKEDLDEVKDKDNNYKTTLVEGGGLIIINALRERIANNM</sequence>
<evidence type="ECO:0000313" key="2">
    <source>
        <dbReference type="Proteomes" id="UP000030706"/>
    </source>
</evidence>
<accession>A0A074XEF1</accession>
<keyword evidence="2" id="KW-1185">Reference proteome</keyword>
<organism evidence="1 2">
    <name type="scientific">Aureobasidium pullulans EXF-150</name>
    <dbReference type="NCBI Taxonomy" id="1043002"/>
    <lineage>
        <taxon>Eukaryota</taxon>
        <taxon>Fungi</taxon>
        <taxon>Dikarya</taxon>
        <taxon>Ascomycota</taxon>
        <taxon>Pezizomycotina</taxon>
        <taxon>Dothideomycetes</taxon>
        <taxon>Dothideomycetidae</taxon>
        <taxon>Dothideales</taxon>
        <taxon>Saccotheciaceae</taxon>
        <taxon>Aureobasidium</taxon>
    </lineage>
</organism>